<accession>A0A3P8A8Y9</accession>
<proteinExistence type="predicted"/>
<evidence type="ECO:0000256" key="2">
    <source>
        <dbReference type="ARBA" id="ARBA00023157"/>
    </source>
</evidence>
<protein>
    <recommendedName>
        <fullName evidence="7">CUB domain-containing protein</fullName>
    </recommendedName>
</protein>
<dbReference type="SMART" id="SM00042">
    <property type="entry name" value="CUB"/>
    <property type="match status" value="1"/>
</dbReference>
<dbReference type="AlphaFoldDB" id="A0A3P8A8Y9"/>
<dbReference type="InterPro" id="IPR036465">
    <property type="entry name" value="vWFA_dom_sf"/>
</dbReference>
<evidence type="ECO:0000256" key="1">
    <source>
        <dbReference type="ARBA" id="ARBA00022737"/>
    </source>
</evidence>
<dbReference type="Gene3D" id="2.60.120.290">
    <property type="entry name" value="Spermadhesin, CUB domain"/>
    <property type="match status" value="1"/>
</dbReference>
<evidence type="ECO:0000256" key="3">
    <source>
        <dbReference type="PROSITE-ProRule" id="PRU00059"/>
    </source>
</evidence>
<dbReference type="OrthoDB" id="6369184at2759"/>
<dbReference type="PROSITE" id="PS01180">
    <property type="entry name" value="CUB"/>
    <property type="match status" value="1"/>
</dbReference>
<dbReference type="PROSITE" id="PS50234">
    <property type="entry name" value="VWFA"/>
    <property type="match status" value="1"/>
</dbReference>
<name>A0A3P8A8Y9_HELPZ</name>
<keyword evidence="1" id="KW-0677">Repeat</keyword>
<gene>
    <name evidence="6" type="ORF">HPBE_LOCUS17785</name>
</gene>
<evidence type="ECO:0000259" key="4">
    <source>
        <dbReference type="PROSITE" id="PS01180"/>
    </source>
</evidence>
<dbReference type="PANTHER" id="PTHR24251">
    <property type="entry name" value="OVOCHYMASE-RELATED"/>
    <property type="match status" value="1"/>
</dbReference>
<organism evidence="6">
    <name type="scientific">Heligmosomoides polygyrus</name>
    <name type="common">Parasitic roundworm</name>
    <dbReference type="NCBI Taxonomy" id="6339"/>
    <lineage>
        <taxon>Eukaryota</taxon>
        <taxon>Metazoa</taxon>
        <taxon>Ecdysozoa</taxon>
        <taxon>Nematoda</taxon>
        <taxon>Chromadorea</taxon>
        <taxon>Rhabditida</taxon>
        <taxon>Rhabditina</taxon>
        <taxon>Rhabditomorpha</taxon>
        <taxon>Strongyloidea</taxon>
        <taxon>Heligmosomidae</taxon>
        <taxon>Heligmosomoides</taxon>
    </lineage>
</organism>
<evidence type="ECO:0000313" key="6">
    <source>
        <dbReference type="EMBL" id="VDP09892.1"/>
    </source>
</evidence>
<dbReference type="Gene3D" id="3.40.50.410">
    <property type="entry name" value="von Willebrand factor, type A domain"/>
    <property type="match status" value="1"/>
</dbReference>
<dbReference type="SUPFAM" id="SSF53300">
    <property type="entry name" value="vWA-like"/>
    <property type="match status" value="1"/>
</dbReference>
<dbReference type="InterPro" id="IPR035914">
    <property type="entry name" value="Sperma_CUB_dom_sf"/>
</dbReference>
<dbReference type="Pfam" id="PF00431">
    <property type="entry name" value="CUB"/>
    <property type="match status" value="1"/>
</dbReference>
<dbReference type="CDD" id="cd00041">
    <property type="entry name" value="CUB"/>
    <property type="match status" value="1"/>
</dbReference>
<sequence>MSPSRGKLCQSVSFFWAQTAVNSGQFDYTGCPSNNDFYYEGVISSPYYPKFYPPNTECYYYMTSEPGKVLSFNFTYFDLETCCDYVTIYDGNTMRSPKLVQIGGPNNTVTAPAGVYTATQRYALVTFQTDPVIQKTGFQFVYQSIFSWYPRLNSFGSEMFFAAHIPVIAAAPCNRDVVLMLSGLSTVGSQANFLKQLDFVANVLTPTWQVGEEKVRVVVYLMVDADYAVVWTAEDLADNKKLTEIVLSMTDLVPDVTQNNNTDLQCIFKYAQGAVSFEATEDKERKGVEKTVIAFVPQNPNDDQDFYEAMEFAHTIRTTDDTKTIVVAMGKSLDVPRLGLLGYGSGFTFQADYDDLAALVPSINSALCTSQSAACGA</sequence>
<keyword evidence="2 3" id="KW-1015">Disulfide bond</keyword>
<dbReference type="EMBL" id="UZAH01030261">
    <property type="protein sequence ID" value="VDP09892.1"/>
    <property type="molecule type" value="Genomic_DNA"/>
</dbReference>
<reference evidence="6" key="1">
    <citation type="submission" date="2018-11" db="EMBL/GenBank/DDBJ databases">
        <authorList>
            <consortium name="Pathogen Informatics"/>
        </authorList>
    </citation>
    <scope>NUCLEOTIDE SEQUENCE [LARGE SCALE GENOMIC DNA]</scope>
</reference>
<feature type="domain" description="CUB" evidence="4">
    <location>
        <begin position="31"/>
        <end position="145"/>
    </location>
</feature>
<dbReference type="InterPro" id="IPR000859">
    <property type="entry name" value="CUB_dom"/>
</dbReference>
<evidence type="ECO:0000259" key="5">
    <source>
        <dbReference type="PROSITE" id="PS50234"/>
    </source>
</evidence>
<feature type="disulfide bond" evidence="3">
    <location>
        <begin position="31"/>
        <end position="58"/>
    </location>
</feature>
<evidence type="ECO:0008006" key="7">
    <source>
        <dbReference type="Google" id="ProtNLM"/>
    </source>
</evidence>
<feature type="domain" description="VWFA" evidence="5">
    <location>
        <begin position="176"/>
        <end position="363"/>
    </location>
</feature>
<dbReference type="InterPro" id="IPR002035">
    <property type="entry name" value="VWF_A"/>
</dbReference>
<comment type="caution">
    <text evidence="3">Lacks conserved residue(s) required for the propagation of feature annotation.</text>
</comment>
<dbReference type="SUPFAM" id="SSF49854">
    <property type="entry name" value="Spermadhesin, CUB domain"/>
    <property type="match status" value="1"/>
</dbReference>